<evidence type="ECO:0000256" key="4">
    <source>
        <dbReference type="ARBA" id="ARBA00029447"/>
    </source>
</evidence>
<keyword evidence="2" id="KW-1003">Cell membrane</keyword>
<proteinExistence type="inferred from homology"/>
<keyword evidence="2" id="KW-0997">Cell inner membrane</keyword>
<dbReference type="SUPFAM" id="SSF158472">
    <property type="entry name" value="HAMP domain-like"/>
    <property type="match status" value="1"/>
</dbReference>
<evidence type="ECO:0000256" key="1">
    <source>
        <dbReference type="ARBA" id="ARBA00004429"/>
    </source>
</evidence>
<keyword evidence="7" id="KW-0472">Membrane</keyword>
<dbReference type="AlphaFoldDB" id="A0A2S0NCJ5"/>
<protein>
    <submittedName>
        <fullName evidence="11">Methyl-accepting chemotaxis protein</fullName>
    </submittedName>
</protein>
<comment type="similarity">
    <text evidence="4">Belongs to the methyl-accepting chemotaxis (MCP) protein family.</text>
</comment>
<dbReference type="Proteomes" id="UP000237889">
    <property type="component" value="Chromosome"/>
</dbReference>
<dbReference type="InterPro" id="IPR004090">
    <property type="entry name" value="Chemotax_Me-accpt_rcpt"/>
</dbReference>
<gene>
    <name evidence="11" type="ORF">C6569_12900</name>
</gene>
<organism evidence="11 12">
    <name type="scientific">Phreatobacter cathodiphilus</name>
    <dbReference type="NCBI Taxonomy" id="1868589"/>
    <lineage>
        <taxon>Bacteria</taxon>
        <taxon>Pseudomonadati</taxon>
        <taxon>Pseudomonadota</taxon>
        <taxon>Alphaproteobacteria</taxon>
        <taxon>Hyphomicrobiales</taxon>
        <taxon>Phreatobacteraceae</taxon>
        <taxon>Phreatobacter</taxon>
    </lineage>
</organism>
<dbReference type="Gene3D" id="1.10.287.950">
    <property type="entry name" value="Methyl-accepting chemotaxis protein"/>
    <property type="match status" value="1"/>
</dbReference>
<dbReference type="PROSITE" id="PS50885">
    <property type="entry name" value="HAMP"/>
    <property type="match status" value="1"/>
</dbReference>
<dbReference type="PANTHER" id="PTHR32089:SF112">
    <property type="entry name" value="LYSOZYME-LIKE PROTEIN-RELATED"/>
    <property type="match status" value="1"/>
</dbReference>
<name>A0A2S0NCJ5_9HYPH</name>
<dbReference type="PANTHER" id="PTHR32089">
    <property type="entry name" value="METHYL-ACCEPTING CHEMOTAXIS PROTEIN MCPB"/>
    <property type="match status" value="1"/>
</dbReference>
<feature type="domain" description="Methyl-accepting transducer" evidence="8">
    <location>
        <begin position="324"/>
        <end position="560"/>
    </location>
</feature>
<dbReference type="EMBL" id="CP027668">
    <property type="protein sequence ID" value="AVO45892.1"/>
    <property type="molecule type" value="Genomic_DNA"/>
</dbReference>
<feature type="coiled-coil region" evidence="6">
    <location>
        <begin position="90"/>
        <end position="117"/>
    </location>
</feature>
<dbReference type="SMART" id="SM00283">
    <property type="entry name" value="MA"/>
    <property type="match status" value="1"/>
</dbReference>
<evidence type="ECO:0000259" key="8">
    <source>
        <dbReference type="PROSITE" id="PS50111"/>
    </source>
</evidence>
<dbReference type="SUPFAM" id="SSF58104">
    <property type="entry name" value="Methyl-accepting chemotaxis protein (MCP) signaling domain"/>
    <property type="match status" value="1"/>
</dbReference>
<dbReference type="InterPro" id="IPR004089">
    <property type="entry name" value="MCPsignal_dom"/>
</dbReference>
<evidence type="ECO:0000256" key="3">
    <source>
        <dbReference type="ARBA" id="ARBA00023224"/>
    </source>
</evidence>
<evidence type="ECO:0000256" key="5">
    <source>
        <dbReference type="PROSITE-ProRule" id="PRU00284"/>
    </source>
</evidence>
<keyword evidence="12" id="KW-1185">Reference proteome</keyword>
<dbReference type="GO" id="GO:0004888">
    <property type="term" value="F:transmembrane signaling receptor activity"/>
    <property type="evidence" value="ECO:0007669"/>
    <property type="project" value="InterPro"/>
</dbReference>
<dbReference type="CDD" id="cd06225">
    <property type="entry name" value="HAMP"/>
    <property type="match status" value="1"/>
</dbReference>
<dbReference type="GO" id="GO:0006935">
    <property type="term" value="P:chemotaxis"/>
    <property type="evidence" value="ECO:0007669"/>
    <property type="project" value="InterPro"/>
</dbReference>
<dbReference type="InterPro" id="IPR000727">
    <property type="entry name" value="T_SNARE_dom"/>
</dbReference>
<evidence type="ECO:0000259" key="10">
    <source>
        <dbReference type="PROSITE" id="PS50885"/>
    </source>
</evidence>
<keyword evidence="7" id="KW-0812">Transmembrane</keyword>
<evidence type="ECO:0000259" key="9">
    <source>
        <dbReference type="PROSITE" id="PS50192"/>
    </source>
</evidence>
<evidence type="ECO:0000313" key="11">
    <source>
        <dbReference type="EMBL" id="AVO45892.1"/>
    </source>
</evidence>
<dbReference type="GO" id="GO:0007165">
    <property type="term" value="P:signal transduction"/>
    <property type="evidence" value="ECO:0007669"/>
    <property type="project" value="UniProtKB-KW"/>
</dbReference>
<comment type="subcellular location">
    <subcellularLocation>
        <location evidence="1">Cell inner membrane</location>
        <topology evidence="1">Multi-pass membrane protein</topology>
    </subcellularLocation>
</comment>
<feature type="transmembrane region" description="Helical" evidence="7">
    <location>
        <begin position="21"/>
        <end position="44"/>
    </location>
</feature>
<feature type="transmembrane region" description="Helical" evidence="7">
    <location>
        <begin position="208"/>
        <end position="227"/>
    </location>
</feature>
<evidence type="ECO:0000256" key="7">
    <source>
        <dbReference type="SAM" id="Phobius"/>
    </source>
</evidence>
<keyword evidence="3 5" id="KW-0807">Transducer</keyword>
<dbReference type="Gene3D" id="6.10.340.10">
    <property type="match status" value="1"/>
</dbReference>
<dbReference type="Pfam" id="PF00672">
    <property type="entry name" value="HAMP"/>
    <property type="match status" value="1"/>
</dbReference>
<keyword evidence="6" id="KW-0175">Coiled coil</keyword>
<dbReference type="InterPro" id="IPR003660">
    <property type="entry name" value="HAMP_dom"/>
</dbReference>
<accession>A0A2S0NCJ5</accession>
<evidence type="ECO:0000313" key="12">
    <source>
        <dbReference type="Proteomes" id="UP000237889"/>
    </source>
</evidence>
<keyword evidence="7" id="KW-1133">Transmembrane helix</keyword>
<dbReference type="PROSITE" id="PS50111">
    <property type="entry name" value="CHEMOTAXIS_TRANSDUC_2"/>
    <property type="match status" value="1"/>
</dbReference>
<dbReference type="GO" id="GO:0005886">
    <property type="term" value="C:plasma membrane"/>
    <property type="evidence" value="ECO:0007669"/>
    <property type="project" value="UniProtKB-SubCell"/>
</dbReference>
<dbReference type="PROSITE" id="PS50192">
    <property type="entry name" value="T_SNARE"/>
    <property type="match status" value="1"/>
</dbReference>
<feature type="domain" description="HAMP" evidence="10">
    <location>
        <begin position="230"/>
        <end position="283"/>
    </location>
</feature>
<sequence length="580" mass="60611">MDEIRHERLGATVTFLSNLRILTKILSVIAILSIVSAAIAFVGARSLGSLNDATDVMESAADNALLAARMNANVLAMNRAEVDISADARADNVRAARAAVEEEMKAYRERRARIERSLPAEMRPKLAEIDAAFADYERELRDTFEKASRVRSFDMSAEMRLVRESVESSRNVVARLRGTVRTLAEALDSHVSKVSQSATAEYQRSSTLMVAIAAIGITLGLGLGFFIGQFGIARPIRAIVETLQTLASGKFAVDIAGTERKDEVGDVARAAVVFKQNGEEKLRLEAEQAAAAARAADEKRATMNQLADQFDQAVGGIVAAVSSAATELEAAAQTLTSAAEETSIQSSAVATASEQTSANVQTVAASAEEMSVSVREIASQVAKSTQIAGQAVVEAGETSTKMAELAKSTQAIGEIVNLINEIAGQTNLLALNATIEAARAGEAGRGFAVVASEVKLLAEQTSKATAQIGAQIAQIQLASTTAVDAITAIGATIREMNSISTSIAGAIEEQTSATSEIARNVQQASAGTSEVSSNIEGVSQAASSTGAAASQVLTSASELSQNSARLSTELQRFLATVRAA</sequence>
<evidence type="ECO:0000256" key="2">
    <source>
        <dbReference type="ARBA" id="ARBA00022519"/>
    </source>
</evidence>
<dbReference type="Pfam" id="PF00015">
    <property type="entry name" value="MCPsignal"/>
    <property type="match status" value="1"/>
</dbReference>
<dbReference type="PRINTS" id="PR00260">
    <property type="entry name" value="CHEMTRNSDUCR"/>
</dbReference>
<feature type="domain" description="T-SNARE coiled-coil homology" evidence="9">
    <location>
        <begin position="484"/>
        <end position="538"/>
    </location>
</feature>
<dbReference type="KEGG" id="phr:C6569_12900"/>
<evidence type="ECO:0000256" key="6">
    <source>
        <dbReference type="SAM" id="Coils"/>
    </source>
</evidence>
<reference evidence="11 12" key="1">
    <citation type="submission" date="2018-03" db="EMBL/GenBank/DDBJ databases">
        <title>Genome sequencing of Phreatobacter sp.</title>
        <authorList>
            <person name="Kim S.-J."/>
            <person name="Heo J."/>
            <person name="Kwon S.-W."/>
        </authorList>
    </citation>
    <scope>NUCLEOTIDE SEQUENCE [LARGE SCALE GENOMIC DNA]</scope>
    <source>
        <strain evidence="11 12">S-12</strain>
    </source>
</reference>